<name>A0ABD6CCR9_9EURY</name>
<comment type="caution">
    <text evidence="2">The sequence shown here is derived from an EMBL/GenBank/DDBJ whole genome shotgun (WGS) entry which is preliminary data.</text>
</comment>
<dbReference type="EMBL" id="JBHUDJ010000007">
    <property type="protein sequence ID" value="MFD1588045.1"/>
    <property type="molecule type" value="Genomic_DNA"/>
</dbReference>
<evidence type="ECO:0000256" key="1">
    <source>
        <dbReference type="SAM" id="Phobius"/>
    </source>
</evidence>
<keyword evidence="1" id="KW-0472">Membrane</keyword>
<sequence>MRNVLVGKLLGSKTWNNRWYVYVGSPVFAFLGALLYWLFGVHLISEPLAETVLMVLFPGMTVIIGCAILAVIDEM</sequence>
<feature type="transmembrane region" description="Helical" evidence="1">
    <location>
        <begin position="20"/>
        <end position="39"/>
    </location>
</feature>
<accession>A0ABD6CCR9</accession>
<dbReference type="Proteomes" id="UP001597119">
    <property type="component" value="Unassembled WGS sequence"/>
</dbReference>
<feature type="transmembrane region" description="Helical" evidence="1">
    <location>
        <begin position="51"/>
        <end position="72"/>
    </location>
</feature>
<reference evidence="2 3" key="1">
    <citation type="journal article" date="2019" name="Int. J. Syst. Evol. Microbiol.">
        <title>The Global Catalogue of Microorganisms (GCM) 10K type strain sequencing project: providing services to taxonomists for standard genome sequencing and annotation.</title>
        <authorList>
            <consortium name="The Broad Institute Genomics Platform"/>
            <consortium name="The Broad Institute Genome Sequencing Center for Infectious Disease"/>
            <person name="Wu L."/>
            <person name="Ma J."/>
        </authorList>
    </citation>
    <scope>NUCLEOTIDE SEQUENCE [LARGE SCALE GENOMIC DNA]</scope>
    <source>
        <strain evidence="2 3">CGMCC 1.12125</strain>
    </source>
</reference>
<evidence type="ECO:0000313" key="2">
    <source>
        <dbReference type="EMBL" id="MFD1588045.1"/>
    </source>
</evidence>
<organism evidence="2 3">
    <name type="scientific">Halorientalis brevis</name>
    <dbReference type="NCBI Taxonomy" id="1126241"/>
    <lineage>
        <taxon>Archaea</taxon>
        <taxon>Methanobacteriati</taxon>
        <taxon>Methanobacteriota</taxon>
        <taxon>Stenosarchaea group</taxon>
        <taxon>Halobacteria</taxon>
        <taxon>Halobacteriales</taxon>
        <taxon>Haloarculaceae</taxon>
        <taxon>Halorientalis</taxon>
    </lineage>
</organism>
<dbReference type="AlphaFoldDB" id="A0ABD6CCR9"/>
<keyword evidence="3" id="KW-1185">Reference proteome</keyword>
<dbReference type="RefSeq" id="WP_379814527.1">
    <property type="nucleotide sequence ID" value="NZ_JBHUDJ010000007.1"/>
</dbReference>
<protein>
    <submittedName>
        <fullName evidence="2">Uncharacterized protein</fullName>
    </submittedName>
</protein>
<gene>
    <name evidence="2" type="ORF">ACFR9U_13760</name>
</gene>
<keyword evidence="1" id="KW-1133">Transmembrane helix</keyword>
<evidence type="ECO:0000313" key="3">
    <source>
        <dbReference type="Proteomes" id="UP001597119"/>
    </source>
</evidence>
<keyword evidence="1" id="KW-0812">Transmembrane</keyword>
<proteinExistence type="predicted"/>